<feature type="domain" description="DUF6534" evidence="2">
    <location>
        <begin position="179"/>
        <end position="266"/>
    </location>
</feature>
<name>A0AAD7XA53_9APHY</name>
<feature type="transmembrane region" description="Helical" evidence="1">
    <location>
        <begin position="240"/>
        <end position="261"/>
    </location>
</feature>
<feature type="transmembrane region" description="Helical" evidence="1">
    <location>
        <begin position="97"/>
        <end position="122"/>
    </location>
</feature>
<evidence type="ECO:0000313" key="3">
    <source>
        <dbReference type="EMBL" id="KAJ8486821.1"/>
    </source>
</evidence>
<dbReference type="PANTHER" id="PTHR40465">
    <property type="entry name" value="CHROMOSOME 1, WHOLE GENOME SHOTGUN SEQUENCE"/>
    <property type="match status" value="1"/>
</dbReference>
<feature type="transmembrane region" description="Helical" evidence="1">
    <location>
        <begin position="207"/>
        <end position="234"/>
    </location>
</feature>
<evidence type="ECO:0000259" key="2">
    <source>
        <dbReference type="Pfam" id="PF20152"/>
    </source>
</evidence>
<dbReference type="EMBL" id="JAPEVG010000090">
    <property type="protein sequence ID" value="KAJ8486821.1"/>
    <property type="molecule type" value="Genomic_DNA"/>
</dbReference>
<keyword evidence="1" id="KW-0812">Transmembrane</keyword>
<accession>A0AAD7XA53</accession>
<keyword evidence="1" id="KW-1133">Transmembrane helix</keyword>
<dbReference type="PANTHER" id="PTHR40465:SF1">
    <property type="entry name" value="DUF6534 DOMAIN-CONTAINING PROTEIN"/>
    <property type="match status" value="1"/>
</dbReference>
<organism evidence="3 4">
    <name type="scientific">Trametes cubensis</name>
    <dbReference type="NCBI Taxonomy" id="1111947"/>
    <lineage>
        <taxon>Eukaryota</taxon>
        <taxon>Fungi</taxon>
        <taxon>Dikarya</taxon>
        <taxon>Basidiomycota</taxon>
        <taxon>Agaricomycotina</taxon>
        <taxon>Agaricomycetes</taxon>
        <taxon>Polyporales</taxon>
        <taxon>Polyporaceae</taxon>
        <taxon>Trametes</taxon>
    </lineage>
</organism>
<sequence>MNSSDVPSDSLPLLPQAPALDNTYGAGLIGTAVGLMLFGLTVHQVYRYFRLYPTDPRYIKIYVVVLLILETFHIVISLHTCYFYLITNYLQPGAFLVPIWSVNTVPLATGVVAVVSQCFFAHRVWLVGPQLRPLVLISVVFLLVELGFSMAATIETYVRPLYKSYWSVTWVFSASFGVAIVVDSVLTGTLITILHRSRTGIKRTDSMIDLLIVYSVNTGLLTGIFNILTFTFALVYPDNIIYGGFAIVTAKLYANSVLAALNARKSLIKADGLEMDSLGLSFAAGPTERATTITTADPRHTNTQLNSGVIDIIKPETLHTSTTRTDDDADDGQEAKAASLTAEVV</sequence>
<dbReference type="InterPro" id="IPR045339">
    <property type="entry name" value="DUF6534"/>
</dbReference>
<gene>
    <name evidence="3" type="ORF">ONZ51_g4568</name>
</gene>
<comment type="caution">
    <text evidence="3">The sequence shown here is derived from an EMBL/GenBank/DDBJ whole genome shotgun (WGS) entry which is preliminary data.</text>
</comment>
<evidence type="ECO:0000256" key="1">
    <source>
        <dbReference type="SAM" id="Phobius"/>
    </source>
</evidence>
<protein>
    <recommendedName>
        <fullName evidence="2">DUF6534 domain-containing protein</fullName>
    </recommendedName>
</protein>
<keyword evidence="4" id="KW-1185">Reference proteome</keyword>
<feature type="transmembrane region" description="Helical" evidence="1">
    <location>
        <begin position="134"/>
        <end position="158"/>
    </location>
</feature>
<feature type="transmembrane region" description="Helical" evidence="1">
    <location>
        <begin position="24"/>
        <end position="49"/>
    </location>
</feature>
<evidence type="ECO:0000313" key="4">
    <source>
        <dbReference type="Proteomes" id="UP001215151"/>
    </source>
</evidence>
<keyword evidence="1" id="KW-0472">Membrane</keyword>
<dbReference type="Proteomes" id="UP001215151">
    <property type="component" value="Unassembled WGS sequence"/>
</dbReference>
<feature type="transmembrane region" description="Helical" evidence="1">
    <location>
        <begin position="170"/>
        <end position="195"/>
    </location>
</feature>
<dbReference type="AlphaFoldDB" id="A0AAD7XA53"/>
<proteinExistence type="predicted"/>
<dbReference type="Pfam" id="PF20152">
    <property type="entry name" value="DUF6534"/>
    <property type="match status" value="1"/>
</dbReference>
<feature type="transmembrane region" description="Helical" evidence="1">
    <location>
        <begin position="61"/>
        <end position="85"/>
    </location>
</feature>
<reference evidence="3" key="1">
    <citation type="submission" date="2022-11" db="EMBL/GenBank/DDBJ databases">
        <title>Genome Sequence of Cubamyces cubensis.</title>
        <authorList>
            <person name="Buettner E."/>
        </authorList>
    </citation>
    <scope>NUCLEOTIDE SEQUENCE</scope>
    <source>
        <strain evidence="3">MPL-01</strain>
    </source>
</reference>